<comment type="caution">
    <text evidence="3">The sequence shown here is derived from an EMBL/GenBank/DDBJ whole genome shotgun (WGS) entry which is preliminary data.</text>
</comment>
<feature type="compositionally biased region" description="Low complexity" evidence="2">
    <location>
        <begin position="163"/>
        <end position="185"/>
    </location>
</feature>
<feature type="coiled-coil region" evidence="1">
    <location>
        <begin position="29"/>
        <end position="56"/>
    </location>
</feature>
<feature type="region of interest" description="Disordered" evidence="2">
    <location>
        <begin position="263"/>
        <end position="288"/>
    </location>
</feature>
<dbReference type="Proteomes" id="UP001596523">
    <property type="component" value="Unassembled WGS sequence"/>
</dbReference>
<evidence type="ECO:0000313" key="3">
    <source>
        <dbReference type="EMBL" id="MFC7309248.1"/>
    </source>
</evidence>
<evidence type="ECO:0000256" key="2">
    <source>
        <dbReference type="SAM" id="MobiDB-lite"/>
    </source>
</evidence>
<feature type="compositionally biased region" description="Low complexity" evidence="2">
    <location>
        <begin position="60"/>
        <end position="84"/>
    </location>
</feature>
<evidence type="ECO:0000313" key="4">
    <source>
        <dbReference type="Proteomes" id="UP001596523"/>
    </source>
</evidence>
<feature type="compositionally biased region" description="Low complexity" evidence="2">
    <location>
        <begin position="130"/>
        <end position="156"/>
    </location>
</feature>
<proteinExistence type="predicted"/>
<name>A0ABW2JV58_9ACTN</name>
<feature type="compositionally biased region" description="Polar residues" evidence="2">
    <location>
        <begin position="272"/>
        <end position="288"/>
    </location>
</feature>
<accession>A0ABW2JV58</accession>
<protein>
    <submittedName>
        <fullName evidence="3">Uncharacterized protein</fullName>
    </submittedName>
</protein>
<sequence length="288" mass="29833">MAQASDDTPIQAQHADWVATRLAGNQDEQKGITAQIVELEAQLKRLQEDEAFLTKLQAQVPAVAPAASSEPAAGTTPASSSTVAEDAAEAAVPTPVPQQRKEKAAAKSAQGRPAKKTAATSTTKKKTTKADTQAGTKEAGAKAGTKTAARTPATKTAAKKAPAKAPAKVAAKAPAKTSAKTAAPKRSTGRKTGVLPLRDLIVDILAKRPGESFAVNEVCDTLNKTHPDRATSEKVVRVNLDTLAINKVIGKDRKDKTVRFSYLEPGTAEAKASSSAPQGKNEDVTASA</sequence>
<dbReference type="RefSeq" id="WP_381837993.1">
    <property type="nucleotide sequence ID" value="NZ_JBHTCF010000020.1"/>
</dbReference>
<keyword evidence="1" id="KW-0175">Coiled coil</keyword>
<feature type="region of interest" description="Disordered" evidence="2">
    <location>
        <begin position="60"/>
        <end position="191"/>
    </location>
</feature>
<reference evidence="4" key="1">
    <citation type="journal article" date="2019" name="Int. J. Syst. Evol. Microbiol.">
        <title>The Global Catalogue of Microorganisms (GCM) 10K type strain sequencing project: providing services to taxonomists for standard genome sequencing and annotation.</title>
        <authorList>
            <consortium name="The Broad Institute Genomics Platform"/>
            <consortium name="The Broad Institute Genome Sequencing Center for Infectious Disease"/>
            <person name="Wu L."/>
            <person name="Ma J."/>
        </authorList>
    </citation>
    <scope>NUCLEOTIDE SEQUENCE [LARGE SCALE GENOMIC DNA]</scope>
    <source>
        <strain evidence="4">SYNS20</strain>
    </source>
</reference>
<gene>
    <name evidence="3" type="ORF">ACFQVC_34200</name>
</gene>
<keyword evidence="4" id="KW-1185">Reference proteome</keyword>
<organism evidence="3 4">
    <name type="scientific">Streptomyces monticola</name>
    <dbReference type="NCBI Taxonomy" id="2666263"/>
    <lineage>
        <taxon>Bacteria</taxon>
        <taxon>Bacillati</taxon>
        <taxon>Actinomycetota</taxon>
        <taxon>Actinomycetes</taxon>
        <taxon>Kitasatosporales</taxon>
        <taxon>Streptomycetaceae</taxon>
        <taxon>Streptomyces</taxon>
    </lineage>
</organism>
<evidence type="ECO:0000256" key="1">
    <source>
        <dbReference type="SAM" id="Coils"/>
    </source>
</evidence>
<dbReference type="EMBL" id="JBHTCF010000020">
    <property type="protein sequence ID" value="MFC7309248.1"/>
    <property type="molecule type" value="Genomic_DNA"/>
</dbReference>